<organism evidence="2 3">
    <name type="scientific">Bradyrhizobium canariense</name>
    <dbReference type="NCBI Taxonomy" id="255045"/>
    <lineage>
        <taxon>Bacteria</taxon>
        <taxon>Pseudomonadati</taxon>
        <taxon>Pseudomonadota</taxon>
        <taxon>Alphaproteobacteria</taxon>
        <taxon>Hyphomicrobiales</taxon>
        <taxon>Nitrobacteraceae</taxon>
        <taxon>Bradyrhizobium</taxon>
    </lineage>
</organism>
<accession>A0A1X3GKM2</accession>
<comment type="caution">
    <text evidence="2">The sequence shown here is derived from an EMBL/GenBank/DDBJ whole genome shotgun (WGS) entry which is preliminary data.</text>
</comment>
<evidence type="ECO:0000256" key="1">
    <source>
        <dbReference type="SAM" id="MobiDB-lite"/>
    </source>
</evidence>
<feature type="compositionally biased region" description="Polar residues" evidence="1">
    <location>
        <begin position="1"/>
        <end position="10"/>
    </location>
</feature>
<sequence length="63" mass="7191">MTKESLQNQADRAEALAAQTSDDELRETLLKAAREYREQLHSENNHRADRLRATDSVAKGDQH</sequence>
<dbReference type="OrthoDB" id="8253670at2"/>
<dbReference type="AlphaFoldDB" id="A0A1X3GKM2"/>
<proteinExistence type="predicted"/>
<gene>
    <name evidence="2" type="ORF">BSZ18_17155</name>
</gene>
<reference evidence="2 3" key="1">
    <citation type="submission" date="2017-03" db="EMBL/GenBank/DDBJ databases">
        <title>Whole genome sequences of fourteen strains of Bradyrhizobium canariense and one strain of Bradyrhizobium japonicum isolated from Lupinus (Papilionoideae: Genisteae) species in Algeria.</title>
        <authorList>
            <person name="Crovadore J."/>
            <person name="Chekireb D."/>
            <person name="Brachmann A."/>
            <person name="Chablais R."/>
            <person name="Cochard B."/>
            <person name="Lefort F."/>
        </authorList>
    </citation>
    <scope>NUCLEOTIDE SEQUENCE [LARGE SCALE GENOMIC DNA]</scope>
    <source>
        <strain evidence="2 3">UBMA195</strain>
    </source>
</reference>
<feature type="region of interest" description="Disordered" evidence="1">
    <location>
        <begin position="1"/>
        <end position="22"/>
    </location>
</feature>
<name>A0A1X3GKM2_9BRAD</name>
<evidence type="ECO:0000313" key="3">
    <source>
        <dbReference type="Proteomes" id="UP000193553"/>
    </source>
</evidence>
<dbReference type="Proteomes" id="UP000193553">
    <property type="component" value="Unassembled WGS sequence"/>
</dbReference>
<evidence type="ECO:0000313" key="2">
    <source>
        <dbReference type="EMBL" id="OSJ09727.1"/>
    </source>
</evidence>
<dbReference type="RefSeq" id="WP_085353441.1">
    <property type="nucleotide sequence ID" value="NZ_NAEX01000188.1"/>
</dbReference>
<protein>
    <submittedName>
        <fullName evidence="2">Uncharacterized protein</fullName>
    </submittedName>
</protein>
<dbReference type="EMBL" id="NAFI01000173">
    <property type="protein sequence ID" value="OSJ09727.1"/>
    <property type="molecule type" value="Genomic_DNA"/>
</dbReference>
<feature type="region of interest" description="Disordered" evidence="1">
    <location>
        <begin position="37"/>
        <end position="63"/>
    </location>
</feature>